<dbReference type="InterPro" id="IPR001242">
    <property type="entry name" value="Condensation_dom"/>
</dbReference>
<organism evidence="3">
    <name type="scientific">Mycobacterium xenopi 4042</name>
    <dbReference type="NCBI Taxonomy" id="1299334"/>
    <lineage>
        <taxon>Bacteria</taxon>
        <taxon>Bacillati</taxon>
        <taxon>Actinomycetota</taxon>
        <taxon>Actinomycetes</taxon>
        <taxon>Mycobacteriales</taxon>
        <taxon>Mycobacteriaceae</taxon>
        <taxon>Mycobacterium</taxon>
    </lineage>
</organism>
<dbReference type="PANTHER" id="PTHR45527">
    <property type="entry name" value="NONRIBOSOMAL PEPTIDE SYNTHETASE"/>
    <property type="match status" value="1"/>
</dbReference>
<dbReference type="GO" id="GO:0043041">
    <property type="term" value="P:amino acid activation for nonribosomal peptide biosynthetic process"/>
    <property type="evidence" value="ECO:0007669"/>
    <property type="project" value="TreeGrafter"/>
</dbReference>
<dbReference type="PANTHER" id="PTHR45527:SF1">
    <property type="entry name" value="FATTY ACID SYNTHASE"/>
    <property type="match status" value="1"/>
</dbReference>
<dbReference type="GO" id="GO:0003824">
    <property type="term" value="F:catalytic activity"/>
    <property type="evidence" value="ECO:0007669"/>
    <property type="project" value="InterPro"/>
</dbReference>
<feature type="compositionally biased region" description="Low complexity" evidence="1">
    <location>
        <begin position="36"/>
        <end position="75"/>
    </location>
</feature>
<dbReference type="GO" id="GO:0008610">
    <property type="term" value="P:lipid biosynthetic process"/>
    <property type="evidence" value="ECO:0007669"/>
    <property type="project" value="UniProtKB-ARBA"/>
</dbReference>
<feature type="region of interest" description="Disordered" evidence="1">
    <location>
        <begin position="15"/>
        <end position="75"/>
    </location>
</feature>
<dbReference type="SUPFAM" id="SSF52777">
    <property type="entry name" value="CoA-dependent acyltransferases"/>
    <property type="match status" value="1"/>
</dbReference>
<dbReference type="Gene3D" id="3.30.559.10">
    <property type="entry name" value="Chloramphenicol acetyltransferase-like domain"/>
    <property type="match status" value="1"/>
</dbReference>
<name>X8AR44_MYCXE</name>
<reference evidence="3" key="1">
    <citation type="submission" date="2014-01" db="EMBL/GenBank/DDBJ databases">
        <authorList>
            <person name="Brown-Elliot B."/>
            <person name="Wallace R."/>
            <person name="Lenaerts A."/>
            <person name="Ordway D."/>
            <person name="DeGroote M.A."/>
            <person name="Parker T."/>
            <person name="Sizemore C."/>
            <person name="Tallon L.J."/>
            <person name="Sadzewicz L.K."/>
            <person name="Sengamalay N."/>
            <person name="Fraser C.M."/>
            <person name="Hine E."/>
            <person name="Shefchek K.A."/>
            <person name="Das S.P."/>
            <person name="Tettelin H."/>
        </authorList>
    </citation>
    <scope>NUCLEOTIDE SEQUENCE [LARGE SCALE GENOMIC DNA]</scope>
    <source>
        <strain evidence="3">4042</strain>
    </source>
</reference>
<sequence length="293" mass="30628">MLDALPVTVNGKLDKRALPAPNTSPATTALRPPPWRRSWPASTPRSSATSGSASTTPSSTSAATASPRCASSRRSTPAWMPMFRCARCSRRPPSPTGGPDRWRQSVAPVGTGGATGGAAVVVCSAAAVVPGPVPGPSPVYNMALALQLRGPLVAAALAQALADVVGRHESLRTVFPTLDGTPQQLIVPPERADFGWHVVDAGDWPASQLDEALGSAARYTFDLATEIPLWARLFRLADDEHVLLVVVHHIAVDGWSLRPLVRDLGEAYASRCTGGTRLAPVGGAVRRLHAVAA</sequence>
<dbReference type="Pfam" id="PF00668">
    <property type="entry name" value="Condensation"/>
    <property type="match status" value="1"/>
</dbReference>
<accession>X8AR44</accession>
<protein>
    <submittedName>
        <fullName evidence="3">Condensation domain protein</fullName>
    </submittedName>
</protein>
<feature type="domain" description="Condensation" evidence="2">
    <location>
        <begin position="139"/>
        <end position="271"/>
    </location>
</feature>
<evidence type="ECO:0000256" key="1">
    <source>
        <dbReference type="SAM" id="MobiDB-lite"/>
    </source>
</evidence>
<dbReference type="GO" id="GO:0005829">
    <property type="term" value="C:cytosol"/>
    <property type="evidence" value="ECO:0007669"/>
    <property type="project" value="TreeGrafter"/>
</dbReference>
<evidence type="ECO:0000313" key="3">
    <source>
        <dbReference type="EMBL" id="EUA33513.1"/>
    </source>
</evidence>
<dbReference type="InterPro" id="IPR023213">
    <property type="entry name" value="CAT-like_dom_sf"/>
</dbReference>
<comment type="caution">
    <text evidence="3">The sequence shown here is derived from an EMBL/GenBank/DDBJ whole genome shotgun (WGS) entry which is preliminary data.</text>
</comment>
<proteinExistence type="predicted"/>
<dbReference type="GO" id="GO:0044550">
    <property type="term" value="P:secondary metabolite biosynthetic process"/>
    <property type="evidence" value="ECO:0007669"/>
    <property type="project" value="TreeGrafter"/>
</dbReference>
<dbReference type="EMBL" id="JAOB01000047">
    <property type="protein sequence ID" value="EUA33513.1"/>
    <property type="molecule type" value="Genomic_DNA"/>
</dbReference>
<dbReference type="PATRIC" id="fig|1299334.3.peg.5300"/>
<gene>
    <name evidence="3" type="ORF">I553_7925</name>
</gene>
<evidence type="ECO:0000259" key="2">
    <source>
        <dbReference type="Pfam" id="PF00668"/>
    </source>
</evidence>
<dbReference type="AlphaFoldDB" id="X8AR44"/>
<dbReference type="GO" id="GO:0031177">
    <property type="term" value="F:phosphopantetheine binding"/>
    <property type="evidence" value="ECO:0007669"/>
    <property type="project" value="TreeGrafter"/>
</dbReference>